<keyword evidence="3" id="KW-0788">Thiol protease</keyword>
<dbReference type="Gene3D" id="3.40.50.12660">
    <property type="match status" value="1"/>
</dbReference>
<dbReference type="GO" id="GO:0005737">
    <property type="term" value="C:cytoplasm"/>
    <property type="evidence" value="ECO:0007669"/>
    <property type="project" value="TreeGrafter"/>
</dbReference>
<dbReference type="Pfam" id="PF00656">
    <property type="entry name" value="Peptidase_C14"/>
    <property type="match status" value="1"/>
</dbReference>
<evidence type="ECO:0000256" key="2">
    <source>
        <dbReference type="ARBA" id="ARBA00022703"/>
    </source>
</evidence>
<dbReference type="Proteomes" id="UP000827549">
    <property type="component" value="Chromosome 2"/>
</dbReference>
<evidence type="ECO:0000256" key="4">
    <source>
        <dbReference type="SAM" id="MobiDB-lite"/>
    </source>
</evidence>
<dbReference type="GO" id="GO:0006508">
    <property type="term" value="P:proteolysis"/>
    <property type="evidence" value="ECO:0007669"/>
    <property type="project" value="InterPro"/>
</dbReference>
<gene>
    <name evidence="6" type="primary">MCA1_1</name>
    <name evidence="6" type="ORF">LOC62_02G001872</name>
</gene>
<keyword evidence="7" id="KW-1185">Reference proteome</keyword>
<dbReference type="GeneID" id="87805124"/>
<dbReference type="InterPro" id="IPR050452">
    <property type="entry name" value="Metacaspase"/>
</dbReference>
<comment type="similarity">
    <text evidence="1">Belongs to the peptidase C14B family.</text>
</comment>
<dbReference type="AlphaFoldDB" id="A0AAF0Y593"/>
<accession>A0AAF0Y593</accession>
<feature type="compositionally biased region" description="Pro residues" evidence="4">
    <location>
        <begin position="37"/>
        <end position="53"/>
    </location>
</feature>
<protein>
    <submittedName>
        <fullName evidence="6">Metacaspase-1</fullName>
    </submittedName>
</protein>
<organism evidence="6 7">
    <name type="scientific">Vanrija pseudolonga</name>
    <dbReference type="NCBI Taxonomy" id="143232"/>
    <lineage>
        <taxon>Eukaryota</taxon>
        <taxon>Fungi</taxon>
        <taxon>Dikarya</taxon>
        <taxon>Basidiomycota</taxon>
        <taxon>Agaricomycotina</taxon>
        <taxon>Tremellomycetes</taxon>
        <taxon>Trichosporonales</taxon>
        <taxon>Trichosporonaceae</taxon>
        <taxon>Vanrija</taxon>
    </lineage>
</organism>
<keyword evidence="3" id="KW-0645">Protease</keyword>
<proteinExistence type="inferred from homology"/>
<evidence type="ECO:0000259" key="5">
    <source>
        <dbReference type="Pfam" id="PF00656"/>
    </source>
</evidence>
<dbReference type="GO" id="GO:0004197">
    <property type="term" value="F:cysteine-type endopeptidase activity"/>
    <property type="evidence" value="ECO:0007669"/>
    <property type="project" value="InterPro"/>
</dbReference>
<dbReference type="PANTHER" id="PTHR48104:SF30">
    <property type="entry name" value="METACASPASE-1"/>
    <property type="match status" value="1"/>
</dbReference>
<evidence type="ECO:0000313" key="6">
    <source>
        <dbReference type="EMBL" id="WOO78324.1"/>
    </source>
</evidence>
<dbReference type="GO" id="GO:0006915">
    <property type="term" value="P:apoptotic process"/>
    <property type="evidence" value="ECO:0007669"/>
    <property type="project" value="UniProtKB-KW"/>
</dbReference>
<feature type="compositionally biased region" description="Pro residues" evidence="4">
    <location>
        <begin position="7"/>
        <end position="29"/>
    </location>
</feature>
<dbReference type="RefSeq" id="XP_062624356.1">
    <property type="nucleotide sequence ID" value="XM_062768372.1"/>
</dbReference>
<evidence type="ECO:0000256" key="1">
    <source>
        <dbReference type="ARBA" id="ARBA00009005"/>
    </source>
</evidence>
<reference evidence="6" key="1">
    <citation type="submission" date="2023-10" db="EMBL/GenBank/DDBJ databases">
        <authorList>
            <person name="Noh H."/>
        </authorList>
    </citation>
    <scope>NUCLEOTIDE SEQUENCE</scope>
    <source>
        <strain evidence="6">DUCC4014</strain>
    </source>
</reference>
<feature type="domain" description="Peptidase C14 caspase" evidence="5">
    <location>
        <begin position="82"/>
        <end position="197"/>
    </location>
</feature>
<keyword evidence="3" id="KW-0378">Hydrolase</keyword>
<evidence type="ECO:0000256" key="3">
    <source>
        <dbReference type="ARBA" id="ARBA00022807"/>
    </source>
</evidence>
<sequence>MAYYANYPPPPGAPPPPSYAAPTGPPPRAYSPHEPRFAPPPGQPAFAPPAAPPPLSHAYAADVQRPMGESGPGFALSDCSGTRKALLIGINYIGSNNALRGCINDVHNVSTFLQEFYGYDPSDMVILTDDNDPRGRAFPTRQNILYAMQWLVADAKPNDALFFHYSGHGTQVDSGDHTKADELSEAICPVDFQENGVIVDFNTTISSSRASPRDAA</sequence>
<feature type="region of interest" description="Disordered" evidence="4">
    <location>
        <begin position="1"/>
        <end position="53"/>
    </location>
</feature>
<dbReference type="InterPro" id="IPR011600">
    <property type="entry name" value="Pept_C14_caspase"/>
</dbReference>
<dbReference type="PANTHER" id="PTHR48104">
    <property type="entry name" value="METACASPASE-4"/>
    <property type="match status" value="1"/>
</dbReference>
<dbReference type="EMBL" id="CP086715">
    <property type="protein sequence ID" value="WOO78324.1"/>
    <property type="molecule type" value="Genomic_DNA"/>
</dbReference>
<keyword evidence="2" id="KW-0053">Apoptosis</keyword>
<dbReference type="InterPro" id="IPR029030">
    <property type="entry name" value="Caspase-like_dom_sf"/>
</dbReference>
<dbReference type="SUPFAM" id="SSF52129">
    <property type="entry name" value="Caspase-like"/>
    <property type="match status" value="1"/>
</dbReference>
<evidence type="ECO:0000313" key="7">
    <source>
        <dbReference type="Proteomes" id="UP000827549"/>
    </source>
</evidence>
<name>A0AAF0Y593_9TREE</name>